<feature type="transmembrane region" description="Helical" evidence="1">
    <location>
        <begin position="188"/>
        <end position="207"/>
    </location>
</feature>
<keyword evidence="3" id="KW-1185">Reference proteome</keyword>
<accession>A0ABR9UYN4</accession>
<protein>
    <submittedName>
        <fullName evidence="2">O-antigen ligase domain-containing protein</fullName>
    </submittedName>
</protein>
<name>A0ABR9UYN4_9CHRO</name>
<feature type="transmembrane region" description="Helical" evidence="1">
    <location>
        <begin position="64"/>
        <end position="83"/>
    </location>
</feature>
<evidence type="ECO:0000313" key="3">
    <source>
        <dbReference type="Proteomes" id="UP000651156"/>
    </source>
</evidence>
<organism evidence="2 3">
    <name type="scientific">Gloeocapsopsis crepidinum LEGE 06123</name>
    <dbReference type="NCBI Taxonomy" id="588587"/>
    <lineage>
        <taxon>Bacteria</taxon>
        <taxon>Bacillati</taxon>
        <taxon>Cyanobacteriota</taxon>
        <taxon>Cyanophyceae</taxon>
        <taxon>Oscillatoriophycideae</taxon>
        <taxon>Chroococcales</taxon>
        <taxon>Chroococcaceae</taxon>
        <taxon>Gloeocapsopsis</taxon>
    </lineage>
</organism>
<proteinExistence type="predicted"/>
<feature type="transmembrane region" description="Helical" evidence="1">
    <location>
        <begin position="20"/>
        <end position="43"/>
    </location>
</feature>
<feature type="transmembrane region" description="Helical" evidence="1">
    <location>
        <begin position="258"/>
        <end position="278"/>
    </location>
</feature>
<keyword evidence="1" id="KW-0812">Transmembrane</keyword>
<feature type="transmembrane region" description="Helical" evidence="1">
    <location>
        <begin position="377"/>
        <end position="406"/>
    </location>
</feature>
<keyword evidence="2" id="KW-0436">Ligase</keyword>
<dbReference type="Proteomes" id="UP000651156">
    <property type="component" value="Unassembled WGS sequence"/>
</dbReference>
<keyword evidence="1" id="KW-0472">Membrane</keyword>
<dbReference type="GO" id="GO:0016874">
    <property type="term" value="F:ligase activity"/>
    <property type="evidence" value="ECO:0007669"/>
    <property type="project" value="UniProtKB-KW"/>
</dbReference>
<feature type="transmembrane region" description="Helical" evidence="1">
    <location>
        <begin position="103"/>
        <end position="119"/>
    </location>
</feature>
<evidence type="ECO:0000313" key="2">
    <source>
        <dbReference type="EMBL" id="MBE9192368.1"/>
    </source>
</evidence>
<comment type="caution">
    <text evidence="2">The sequence shown here is derived from an EMBL/GenBank/DDBJ whole genome shotgun (WGS) entry which is preliminary data.</text>
</comment>
<dbReference type="RefSeq" id="WP_193933799.1">
    <property type="nucleotide sequence ID" value="NZ_CAWPMZ010000089.1"/>
</dbReference>
<keyword evidence="1" id="KW-1133">Transmembrane helix</keyword>
<sequence length="412" mass="46387">MKPQNLEEKVVLYSAIGTYGLYLLGAQYIFIPAIAWLLTLYLCKRIWQQIQNLLVEKVTIPVSIWVWIIAMLLLEFALIMGHIDFDLGLIKTIFSSINNWARQYALLALFPLVGCLNIRPQILYRAACIICLQSLIFAFISYLVFISPLPHIEYVSPLAILGGGSNELYSVAFYEVEYGTNLLRLKLLAPWCPELGMIANIYFLLAIQEKNSKWRIIGVIGAIAMVIGSFSRAAIVCLPTVFALVWVLGKLTQPTTHITLAIASFITSIFTPQLFNFIQTSREQFDSFRASSSEVRGLLVNLALDRWHEAPLWGHGIVTPWLNTPGIGTHHTWVGLLFIRGIVGLSAFVIPLFWSFIDLLYKAQKNATARVGLGIVLVLFIFSSVIDISYIVHLYWLGLIMLGVALKEELEY</sequence>
<evidence type="ECO:0000256" key="1">
    <source>
        <dbReference type="SAM" id="Phobius"/>
    </source>
</evidence>
<gene>
    <name evidence="2" type="ORF">IQ230_18840</name>
</gene>
<dbReference type="EMBL" id="JADEWN010000053">
    <property type="protein sequence ID" value="MBE9192368.1"/>
    <property type="molecule type" value="Genomic_DNA"/>
</dbReference>
<feature type="transmembrane region" description="Helical" evidence="1">
    <location>
        <begin position="337"/>
        <end position="357"/>
    </location>
</feature>
<reference evidence="2 3" key="1">
    <citation type="submission" date="2020-10" db="EMBL/GenBank/DDBJ databases">
        <authorList>
            <person name="Castelo-Branco R."/>
            <person name="Eusebio N."/>
            <person name="Adriana R."/>
            <person name="Vieira A."/>
            <person name="Brugerolle De Fraissinette N."/>
            <person name="Rezende De Castro R."/>
            <person name="Schneider M.P."/>
            <person name="Vasconcelos V."/>
            <person name="Leao P.N."/>
        </authorList>
    </citation>
    <scope>NUCLEOTIDE SEQUENCE [LARGE SCALE GENOMIC DNA]</scope>
    <source>
        <strain evidence="2 3">LEGE 06123</strain>
    </source>
</reference>
<feature type="transmembrane region" description="Helical" evidence="1">
    <location>
        <begin position="219"/>
        <end position="246"/>
    </location>
</feature>
<feature type="transmembrane region" description="Helical" evidence="1">
    <location>
        <begin position="126"/>
        <end position="146"/>
    </location>
</feature>